<protein>
    <submittedName>
        <fullName evidence="2">Uncharacterized protein</fullName>
    </submittedName>
</protein>
<reference evidence="2 3" key="1">
    <citation type="submission" date="2019-06" db="EMBL/GenBank/DDBJ databases">
        <title>Genome Sequence of the Brown Rot Fungal Pathogen Monilinia fructicola.</title>
        <authorList>
            <person name="De Miccolis Angelini R.M."/>
            <person name="Landi L."/>
            <person name="Abate D."/>
            <person name="Pollastro S."/>
            <person name="Romanazzi G."/>
            <person name="Faretra F."/>
        </authorList>
    </citation>
    <scope>NUCLEOTIDE SEQUENCE [LARGE SCALE GENOMIC DNA]</scope>
    <source>
        <strain evidence="2 3">Mfrc123</strain>
    </source>
</reference>
<comment type="caution">
    <text evidence="2">The sequence shown here is derived from an EMBL/GenBank/DDBJ whole genome shotgun (WGS) entry which is preliminary data.</text>
</comment>
<dbReference type="AlphaFoldDB" id="A0A5M9JY37"/>
<gene>
    <name evidence="2" type="ORF">EYC84_003232</name>
</gene>
<evidence type="ECO:0000313" key="2">
    <source>
        <dbReference type="EMBL" id="KAA8572632.1"/>
    </source>
</evidence>
<keyword evidence="3" id="KW-1185">Reference proteome</keyword>
<name>A0A5M9JY37_MONFR</name>
<evidence type="ECO:0000256" key="1">
    <source>
        <dbReference type="SAM" id="Phobius"/>
    </source>
</evidence>
<accession>A0A5M9JY37</accession>
<dbReference type="EMBL" id="VICG01000004">
    <property type="protein sequence ID" value="KAA8572632.1"/>
    <property type="molecule type" value="Genomic_DNA"/>
</dbReference>
<proteinExistence type="predicted"/>
<evidence type="ECO:0000313" key="3">
    <source>
        <dbReference type="Proteomes" id="UP000322873"/>
    </source>
</evidence>
<feature type="transmembrane region" description="Helical" evidence="1">
    <location>
        <begin position="20"/>
        <end position="41"/>
    </location>
</feature>
<organism evidence="2 3">
    <name type="scientific">Monilinia fructicola</name>
    <name type="common">Brown rot fungus</name>
    <name type="synonym">Ciboria fructicola</name>
    <dbReference type="NCBI Taxonomy" id="38448"/>
    <lineage>
        <taxon>Eukaryota</taxon>
        <taxon>Fungi</taxon>
        <taxon>Dikarya</taxon>
        <taxon>Ascomycota</taxon>
        <taxon>Pezizomycotina</taxon>
        <taxon>Leotiomycetes</taxon>
        <taxon>Helotiales</taxon>
        <taxon>Sclerotiniaceae</taxon>
        <taxon>Monilinia</taxon>
    </lineage>
</organism>
<dbReference type="Proteomes" id="UP000322873">
    <property type="component" value="Unassembled WGS sequence"/>
</dbReference>
<keyword evidence="1" id="KW-0812">Transmembrane</keyword>
<sequence length="130" mass="13860">MHRGLRLPKVSSSLSASPCLPSVIPVIIIVVFLFLPLGFLVKIQGPRGGVAFDGSRGEEARFQVFGGECVGGVAQTFETDDSIDGSPVYEDQDAGEDLDVELRDEEGGVFDVDLEESGVGVFGARVCWLL</sequence>
<keyword evidence="1" id="KW-1133">Transmembrane helix</keyword>
<keyword evidence="1" id="KW-0472">Membrane</keyword>